<evidence type="ECO:0000313" key="3">
    <source>
        <dbReference type="EMBL" id="MCC9630343.1"/>
    </source>
</evidence>
<keyword evidence="1" id="KW-0472">Membrane</keyword>
<sequence length="351" mass="38490">MVRRFVSRGFTLVELLVVIAIIGVLIALLLPAVQQAREAARRMHCTNNLKQLGLAMHNRHDTYGELPPMGNYNLEGNWGSNRVFSWTIFILPYIEQNSLYENMRERANTSSLPNPWSMANNTWERQNWQVDIGGFICPSDAPPTNRNESPSLLNYKVCVGDDYHQNHFRPSQGRDNRGIFQIDRKLNFSAITDGLSNTIMMGEAAGSGGPRDIRGGVAVNMKNWNPQACSARYDAVTKQLTGDVRADFRPHTGRAWDGRPYFSAFATMVGPNGPSCHWGGVDGNEHMGTLTSWHPGGGNVLMADGSVHFISETIDTGNQAVDSVATPVGKSAYGVWGALGSRTGGEVALIP</sequence>
<reference evidence="3" key="1">
    <citation type="submission" date="2021-11" db="EMBL/GenBank/DDBJ databases">
        <title>Genome sequence.</title>
        <authorList>
            <person name="Sun Q."/>
        </authorList>
    </citation>
    <scope>NUCLEOTIDE SEQUENCE</scope>
    <source>
        <strain evidence="3">JC732</strain>
    </source>
</reference>
<feature type="transmembrane region" description="Helical" evidence="1">
    <location>
        <begin position="12"/>
        <end position="33"/>
    </location>
</feature>
<dbReference type="InterPro" id="IPR027558">
    <property type="entry name" value="Pre_pil_HX9DG_C"/>
</dbReference>
<dbReference type="InterPro" id="IPR011453">
    <property type="entry name" value="DUF1559"/>
</dbReference>
<dbReference type="InterPro" id="IPR012902">
    <property type="entry name" value="N_methyl_site"/>
</dbReference>
<dbReference type="PANTHER" id="PTHR30093:SF2">
    <property type="entry name" value="TYPE II SECRETION SYSTEM PROTEIN H"/>
    <property type="match status" value="1"/>
</dbReference>
<organism evidence="3 4">
    <name type="scientific">Blastopirellula sediminis</name>
    <dbReference type="NCBI Taxonomy" id="2894196"/>
    <lineage>
        <taxon>Bacteria</taxon>
        <taxon>Pseudomonadati</taxon>
        <taxon>Planctomycetota</taxon>
        <taxon>Planctomycetia</taxon>
        <taxon>Pirellulales</taxon>
        <taxon>Pirellulaceae</taxon>
        <taxon>Blastopirellula</taxon>
    </lineage>
</organism>
<dbReference type="Pfam" id="PF07596">
    <property type="entry name" value="SBP_bac_10"/>
    <property type="match status" value="1"/>
</dbReference>
<dbReference type="EMBL" id="JAJKFT010000010">
    <property type="protein sequence ID" value="MCC9630343.1"/>
    <property type="molecule type" value="Genomic_DNA"/>
</dbReference>
<keyword evidence="1" id="KW-0812">Transmembrane</keyword>
<evidence type="ECO:0000313" key="4">
    <source>
        <dbReference type="Proteomes" id="UP001139103"/>
    </source>
</evidence>
<dbReference type="NCBIfam" id="TIGR04294">
    <property type="entry name" value="pre_pil_HX9DG"/>
    <property type="match status" value="1"/>
</dbReference>
<dbReference type="RefSeq" id="WP_230221395.1">
    <property type="nucleotide sequence ID" value="NZ_JAJKFT010000010.1"/>
</dbReference>
<name>A0A9X1SHF5_9BACT</name>
<comment type="caution">
    <text evidence="3">The sequence shown here is derived from an EMBL/GenBank/DDBJ whole genome shotgun (WGS) entry which is preliminary data.</text>
</comment>
<dbReference type="AlphaFoldDB" id="A0A9X1SHF5"/>
<dbReference type="Pfam" id="PF07963">
    <property type="entry name" value="N_methyl"/>
    <property type="match status" value="1"/>
</dbReference>
<evidence type="ECO:0000256" key="1">
    <source>
        <dbReference type="SAM" id="Phobius"/>
    </source>
</evidence>
<keyword evidence="4" id="KW-1185">Reference proteome</keyword>
<protein>
    <submittedName>
        <fullName evidence="3">DUF1559 domain-containing protein</fullName>
    </submittedName>
</protein>
<feature type="domain" description="DUF1559" evidence="2">
    <location>
        <begin position="34"/>
        <end position="316"/>
    </location>
</feature>
<dbReference type="PANTHER" id="PTHR30093">
    <property type="entry name" value="GENERAL SECRETION PATHWAY PROTEIN G"/>
    <property type="match status" value="1"/>
</dbReference>
<dbReference type="InterPro" id="IPR045584">
    <property type="entry name" value="Pilin-like"/>
</dbReference>
<proteinExistence type="predicted"/>
<dbReference type="Gene3D" id="3.30.700.10">
    <property type="entry name" value="Glycoprotein, Type 4 Pilin"/>
    <property type="match status" value="1"/>
</dbReference>
<dbReference type="Proteomes" id="UP001139103">
    <property type="component" value="Unassembled WGS sequence"/>
</dbReference>
<dbReference type="PROSITE" id="PS00409">
    <property type="entry name" value="PROKAR_NTER_METHYL"/>
    <property type="match status" value="1"/>
</dbReference>
<dbReference type="NCBIfam" id="TIGR02532">
    <property type="entry name" value="IV_pilin_GFxxxE"/>
    <property type="match status" value="1"/>
</dbReference>
<accession>A0A9X1SHF5</accession>
<dbReference type="SUPFAM" id="SSF54523">
    <property type="entry name" value="Pili subunits"/>
    <property type="match status" value="1"/>
</dbReference>
<evidence type="ECO:0000259" key="2">
    <source>
        <dbReference type="Pfam" id="PF07596"/>
    </source>
</evidence>
<gene>
    <name evidence="3" type="ORF">LOC68_18260</name>
</gene>
<keyword evidence="1" id="KW-1133">Transmembrane helix</keyword>